<dbReference type="PANTHER" id="PTHR36582">
    <property type="entry name" value="ANTITOXIN PARD"/>
    <property type="match status" value="1"/>
</dbReference>
<comment type="similarity">
    <text evidence="1">Belongs to the ParD antitoxin family.</text>
</comment>
<dbReference type="STRING" id="1219043.SCH01S_35_00390"/>
<gene>
    <name evidence="4" type="ORF">SCH01S_35_00390</name>
</gene>
<protein>
    <recommendedName>
        <fullName evidence="6">Type II toxin-antitoxin system ParD family antitoxin</fullName>
    </recommendedName>
</protein>
<evidence type="ECO:0000256" key="2">
    <source>
        <dbReference type="ARBA" id="ARBA00022649"/>
    </source>
</evidence>
<dbReference type="InterPro" id="IPR038296">
    <property type="entry name" value="ParD_sf"/>
</dbReference>
<reference evidence="4 5" key="1">
    <citation type="submission" date="2015-04" db="EMBL/GenBank/DDBJ databases">
        <title>Whole genome shotgun sequence of Sphingomonas changbaiensis NBRC 104936.</title>
        <authorList>
            <person name="Katano-Makiyama Y."/>
            <person name="Hosoyama A."/>
            <person name="Hashimoto M."/>
            <person name="Noguchi M."/>
            <person name="Tsuchikane K."/>
            <person name="Ohji S."/>
            <person name="Yamazoe A."/>
            <person name="Ichikawa N."/>
            <person name="Kimura A."/>
            <person name="Fujita N."/>
        </authorList>
    </citation>
    <scope>NUCLEOTIDE SEQUENCE [LARGE SCALE GENOMIC DNA]</scope>
    <source>
        <strain evidence="4 5">NBRC 104936</strain>
    </source>
</reference>
<evidence type="ECO:0008006" key="6">
    <source>
        <dbReference type="Google" id="ProtNLM"/>
    </source>
</evidence>
<keyword evidence="2" id="KW-1277">Toxin-antitoxin system</keyword>
<feature type="region of interest" description="Disordered" evidence="3">
    <location>
        <begin position="63"/>
        <end position="90"/>
    </location>
</feature>
<dbReference type="SUPFAM" id="SSF47598">
    <property type="entry name" value="Ribbon-helix-helix"/>
    <property type="match status" value="1"/>
</dbReference>
<dbReference type="InterPro" id="IPR010985">
    <property type="entry name" value="Ribbon_hlx_hlx"/>
</dbReference>
<dbReference type="GO" id="GO:0006355">
    <property type="term" value="P:regulation of DNA-templated transcription"/>
    <property type="evidence" value="ECO:0007669"/>
    <property type="project" value="InterPro"/>
</dbReference>
<feature type="compositionally biased region" description="Basic and acidic residues" evidence="3">
    <location>
        <begin position="74"/>
        <end position="90"/>
    </location>
</feature>
<dbReference type="InterPro" id="IPR022789">
    <property type="entry name" value="ParD"/>
</dbReference>
<evidence type="ECO:0000256" key="1">
    <source>
        <dbReference type="ARBA" id="ARBA00008580"/>
    </source>
</evidence>
<dbReference type="Pfam" id="PF03693">
    <property type="entry name" value="ParD_antitoxin"/>
    <property type="match status" value="1"/>
</dbReference>
<dbReference type="AlphaFoldDB" id="A0A0E9MPY2"/>
<name>A0A0E9MPY2_9SPHN</name>
<evidence type="ECO:0000313" key="5">
    <source>
        <dbReference type="Proteomes" id="UP000033202"/>
    </source>
</evidence>
<evidence type="ECO:0000256" key="3">
    <source>
        <dbReference type="SAM" id="MobiDB-lite"/>
    </source>
</evidence>
<keyword evidence="5" id="KW-1185">Reference proteome</keyword>
<sequence>MGEMRKLDVTLSEELISDIDRAIRSGDYSGRDDVIDEALHLWRKRREEEVERLRALIQEGLDSGEPIEGNFDPEDIHRRGMERMKRERAA</sequence>
<accession>A0A0E9MPY2</accession>
<organism evidence="4 5">
    <name type="scientific">Sphingomonas changbaiensis NBRC 104936</name>
    <dbReference type="NCBI Taxonomy" id="1219043"/>
    <lineage>
        <taxon>Bacteria</taxon>
        <taxon>Pseudomonadati</taxon>
        <taxon>Pseudomonadota</taxon>
        <taxon>Alphaproteobacteria</taxon>
        <taxon>Sphingomonadales</taxon>
        <taxon>Sphingomonadaceae</taxon>
        <taxon>Sphingomonas</taxon>
    </lineage>
</organism>
<dbReference type="EMBL" id="BBWU01000035">
    <property type="protein sequence ID" value="GAO39604.1"/>
    <property type="molecule type" value="Genomic_DNA"/>
</dbReference>
<dbReference type="PANTHER" id="PTHR36582:SF2">
    <property type="entry name" value="ANTITOXIN PARD"/>
    <property type="match status" value="1"/>
</dbReference>
<dbReference type="Proteomes" id="UP000033202">
    <property type="component" value="Unassembled WGS sequence"/>
</dbReference>
<comment type="caution">
    <text evidence="4">The sequence shown here is derived from an EMBL/GenBank/DDBJ whole genome shotgun (WGS) entry which is preliminary data.</text>
</comment>
<evidence type="ECO:0000313" key="4">
    <source>
        <dbReference type="EMBL" id="GAO39604.1"/>
    </source>
</evidence>
<dbReference type="Gene3D" id="6.10.10.120">
    <property type="entry name" value="Antitoxin ParD1-like"/>
    <property type="match status" value="1"/>
</dbReference>
<proteinExistence type="inferred from homology"/>